<proteinExistence type="predicted"/>
<dbReference type="InterPro" id="IPR010093">
    <property type="entry name" value="SinI_DNA-bd"/>
</dbReference>
<dbReference type="OrthoDB" id="5524782at2"/>
<dbReference type="Pfam" id="PF12728">
    <property type="entry name" value="HTH_17"/>
    <property type="match status" value="1"/>
</dbReference>
<keyword evidence="3" id="KW-1185">Reference proteome</keyword>
<dbReference type="AlphaFoldDB" id="A0A4Y3NF57"/>
<dbReference type="InterPro" id="IPR009061">
    <property type="entry name" value="DNA-bd_dom_put_sf"/>
</dbReference>
<dbReference type="InterPro" id="IPR041657">
    <property type="entry name" value="HTH_17"/>
</dbReference>
<gene>
    <name evidence="2" type="ORF">AAU01_05310</name>
</gene>
<accession>A0A4Y3NF57</accession>
<protein>
    <recommendedName>
        <fullName evidence="1">Helix-turn-helix domain-containing protein</fullName>
    </recommendedName>
</protein>
<sequence>MPEDIKRPRFLTVEQVAEELNVSVSQIRASLKSGDLRGIQIGGRNVWRIAVTDVEDYIAEAYRQTAERIAAGELAE</sequence>
<dbReference type="NCBIfam" id="TIGR01764">
    <property type="entry name" value="excise"/>
    <property type="match status" value="1"/>
</dbReference>
<evidence type="ECO:0000313" key="3">
    <source>
        <dbReference type="Proteomes" id="UP000317715"/>
    </source>
</evidence>
<organism evidence="2 3">
    <name type="scientific">Paenarthrobacter aurescens</name>
    <name type="common">Arthrobacter aurescens</name>
    <dbReference type="NCBI Taxonomy" id="43663"/>
    <lineage>
        <taxon>Bacteria</taxon>
        <taxon>Bacillati</taxon>
        <taxon>Actinomycetota</taxon>
        <taxon>Actinomycetes</taxon>
        <taxon>Micrococcales</taxon>
        <taxon>Micrococcaceae</taxon>
        <taxon>Paenarthrobacter</taxon>
    </lineage>
</organism>
<evidence type="ECO:0000313" key="2">
    <source>
        <dbReference type="EMBL" id="GEB17776.1"/>
    </source>
</evidence>
<dbReference type="RefSeq" id="WP_141281396.1">
    <property type="nucleotide sequence ID" value="NZ_BAAAWK010000001.1"/>
</dbReference>
<comment type="caution">
    <text evidence="2">The sequence shown here is derived from an EMBL/GenBank/DDBJ whole genome shotgun (WGS) entry which is preliminary data.</text>
</comment>
<feature type="domain" description="Helix-turn-helix" evidence="1">
    <location>
        <begin position="10"/>
        <end position="60"/>
    </location>
</feature>
<evidence type="ECO:0000259" key="1">
    <source>
        <dbReference type="Pfam" id="PF12728"/>
    </source>
</evidence>
<dbReference type="Proteomes" id="UP000317715">
    <property type="component" value="Unassembled WGS sequence"/>
</dbReference>
<dbReference type="SUPFAM" id="SSF46955">
    <property type="entry name" value="Putative DNA-binding domain"/>
    <property type="match status" value="1"/>
</dbReference>
<dbReference type="GeneID" id="97302006"/>
<dbReference type="EMBL" id="BJMD01000002">
    <property type="protein sequence ID" value="GEB17776.1"/>
    <property type="molecule type" value="Genomic_DNA"/>
</dbReference>
<reference evidence="2 3" key="1">
    <citation type="submission" date="2019-06" db="EMBL/GenBank/DDBJ databases">
        <title>Whole genome shotgun sequence of Paenarthrobacter aurescens NBRC 12136.</title>
        <authorList>
            <person name="Hosoyama A."/>
            <person name="Uohara A."/>
            <person name="Ohji S."/>
            <person name="Ichikawa N."/>
        </authorList>
    </citation>
    <scope>NUCLEOTIDE SEQUENCE [LARGE SCALE GENOMIC DNA]</scope>
    <source>
        <strain evidence="2 3">NBRC 12136</strain>
    </source>
</reference>
<name>A0A4Y3NF57_PAEAU</name>
<dbReference type="GO" id="GO:0003677">
    <property type="term" value="F:DNA binding"/>
    <property type="evidence" value="ECO:0007669"/>
    <property type="project" value="InterPro"/>
</dbReference>